<feature type="region of interest" description="Disordered" evidence="1">
    <location>
        <begin position="1"/>
        <end position="25"/>
    </location>
</feature>
<reference evidence="2 3" key="1">
    <citation type="submission" date="2015-05" db="EMBL/GenBank/DDBJ databases">
        <authorList>
            <person name="Tang B."/>
            <person name="Yu Y."/>
        </authorList>
    </citation>
    <scope>NUCLEOTIDE SEQUENCE [LARGE SCALE GENOMIC DNA]</scope>
    <source>
        <strain evidence="2 3">DSM 7029</strain>
    </source>
</reference>
<organism evidence="2 3">
    <name type="scientific">Caldimonas brevitalea</name>
    <dbReference type="NCBI Taxonomy" id="413882"/>
    <lineage>
        <taxon>Bacteria</taxon>
        <taxon>Pseudomonadati</taxon>
        <taxon>Pseudomonadota</taxon>
        <taxon>Betaproteobacteria</taxon>
        <taxon>Burkholderiales</taxon>
        <taxon>Sphaerotilaceae</taxon>
        <taxon>Caldimonas</taxon>
    </lineage>
</organism>
<sequence length="53" mass="5857">MAALPQTLQDRAREPELPRKHGVSDQAFTRASKRAVLLMFDIGGLAIEPLLNL</sequence>
<dbReference type="Proteomes" id="UP000035352">
    <property type="component" value="Chromosome"/>
</dbReference>
<dbReference type="AlphaFoldDB" id="A0A0G3BW50"/>
<proteinExistence type="predicted"/>
<protein>
    <submittedName>
        <fullName evidence="2">Uncharacterized protein</fullName>
    </submittedName>
</protein>
<gene>
    <name evidence="2" type="ORF">AAW51_4064</name>
</gene>
<feature type="compositionally biased region" description="Basic and acidic residues" evidence="1">
    <location>
        <begin position="10"/>
        <end position="23"/>
    </location>
</feature>
<evidence type="ECO:0000313" key="3">
    <source>
        <dbReference type="Proteomes" id="UP000035352"/>
    </source>
</evidence>
<evidence type="ECO:0000313" key="2">
    <source>
        <dbReference type="EMBL" id="AKJ30755.1"/>
    </source>
</evidence>
<keyword evidence="3" id="KW-1185">Reference proteome</keyword>
<dbReference type="EMBL" id="CP011371">
    <property type="protein sequence ID" value="AKJ30755.1"/>
    <property type="molecule type" value="Genomic_DNA"/>
</dbReference>
<accession>A0A0G3BW50</accession>
<dbReference type="KEGG" id="pbh:AAW51_4064"/>
<name>A0A0G3BW50_9BURK</name>
<evidence type="ECO:0000256" key="1">
    <source>
        <dbReference type="SAM" id="MobiDB-lite"/>
    </source>
</evidence>